<name>A0A1Q8HZA5_9ACTO</name>
<protein>
    <submittedName>
        <fullName evidence="2">Uncharacterized protein</fullName>
    </submittedName>
</protein>
<evidence type="ECO:0000313" key="2">
    <source>
        <dbReference type="EMBL" id="OLL14183.1"/>
    </source>
</evidence>
<reference evidence="2 3" key="1">
    <citation type="submission" date="2016-12" db="EMBL/GenBank/DDBJ databases">
        <title>Genomic comparison of strains in the 'Actinomyces naeslundii' group.</title>
        <authorList>
            <person name="Mughal S.R."/>
            <person name="Do T."/>
            <person name="Gilbert S.C."/>
            <person name="Witherden E.A."/>
            <person name="Didelot X."/>
            <person name="Beighton D."/>
        </authorList>
    </citation>
    <scope>NUCLEOTIDE SEQUENCE [LARGE SCALE GENOMIC DNA]</scope>
    <source>
        <strain evidence="2 3">S64C</strain>
    </source>
</reference>
<comment type="caution">
    <text evidence="2">The sequence shown here is derived from an EMBL/GenBank/DDBJ whole genome shotgun (WGS) entry which is preliminary data.</text>
</comment>
<feature type="compositionally biased region" description="Basic and acidic residues" evidence="1">
    <location>
        <begin position="135"/>
        <end position="144"/>
    </location>
</feature>
<dbReference type="AlphaFoldDB" id="A0A1Q8HZA5"/>
<sequence>MDAWDRRGQRRPQGATAVSPAADPSAQRRRPIMAHFRPHCCKVCNQWPGSQFSIFRAAHRSPRQIAHPTSPPGDADISHPPLQECNRSIGSPSGASPPPPPPPARTGRGPGTAGVPGPRAAISRRSTPYGVRTHLRAEPTEPRRSQASTTRAAMPFSAALPQARGS</sequence>
<feature type="region of interest" description="Disordered" evidence="1">
    <location>
        <begin position="58"/>
        <end position="166"/>
    </location>
</feature>
<dbReference type="Proteomes" id="UP000185736">
    <property type="component" value="Unassembled WGS sequence"/>
</dbReference>
<evidence type="ECO:0000256" key="1">
    <source>
        <dbReference type="SAM" id="MobiDB-lite"/>
    </source>
</evidence>
<accession>A0A1Q8HZA5</accession>
<evidence type="ECO:0000313" key="3">
    <source>
        <dbReference type="Proteomes" id="UP000185736"/>
    </source>
</evidence>
<gene>
    <name evidence="2" type="ORF">BKH32_10030</name>
</gene>
<proteinExistence type="predicted"/>
<feature type="compositionally biased region" description="Pro residues" evidence="1">
    <location>
        <begin position="95"/>
        <end position="104"/>
    </location>
</feature>
<dbReference type="EMBL" id="MSGO01000040">
    <property type="protein sequence ID" value="OLL14183.1"/>
    <property type="molecule type" value="Genomic_DNA"/>
</dbReference>
<feature type="region of interest" description="Disordered" evidence="1">
    <location>
        <begin position="1"/>
        <end position="31"/>
    </location>
</feature>
<organism evidence="2 3">
    <name type="scientific">Actinomyces oris</name>
    <dbReference type="NCBI Taxonomy" id="544580"/>
    <lineage>
        <taxon>Bacteria</taxon>
        <taxon>Bacillati</taxon>
        <taxon>Actinomycetota</taxon>
        <taxon>Actinomycetes</taxon>
        <taxon>Actinomycetales</taxon>
        <taxon>Actinomycetaceae</taxon>
        <taxon>Actinomyces</taxon>
    </lineage>
</organism>